<dbReference type="Pfam" id="PF12697">
    <property type="entry name" value="Abhydrolase_6"/>
    <property type="match status" value="1"/>
</dbReference>
<dbReference type="InterPro" id="IPR000073">
    <property type="entry name" value="AB_hydrolase_1"/>
</dbReference>
<dbReference type="InterPro" id="IPR050228">
    <property type="entry name" value="Carboxylesterase_BioH"/>
</dbReference>
<sequence>MTTWILLRGLVREQAHWDGFAERLAGVLGAGNRVLPLDLPGNGVFFRGTSPTRVAGMVAAARRDLADQGVTGPVRLVALSLGGMVAVEWLRRHPEQLLGAALINSSAAPFSPFWRRLRPANYGRIVCQGLLSRDRLARERMILDLTTHHLSAAERDDIAERFRTVDALRPVSAANTVRQLWAAARFRAPRTLPAGPSVLIVNGAGDRLVHPACSRALARAWHCPLAVHPDGGHDLSLDAPDWLAATLAAWGGGHQESGDQGRGDQGRGDQGRGDQGRGDQGRGDQESGDQETPPR</sequence>
<evidence type="ECO:0000313" key="4">
    <source>
        <dbReference type="Proteomes" id="UP001108027"/>
    </source>
</evidence>
<dbReference type="SUPFAM" id="SSF53474">
    <property type="entry name" value="alpha/beta-Hydrolases"/>
    <property type="match status" value="1"/>
</dbReference>
<keyword evidence="3" id="KW-0378">Hydrolase</keyword>
<proteinExistence type="predicted"/>
<organism evidence="3 4">
    <name type="scientific">Alloalcanivorax marinus</name>
    <dbReference type="NCBI Taxonomy" id="1177169"/>
    <lineage>
        <taxon>Bacteria</taxon>
        <taxon>Pseudomonadati</taxon>
        <taxon>Pseudomonadota</taxon>
        <taxon>Gammaproteobacteria</taxon>
        <taxon>Oceanospirillales</taxon>
        <taxon>Alcanivoracaceae</taxon>
        <taxon>Alloalcanivorax</taxon>
    </lineage>
</organism>
<dbReference type="Proteomes" id="UP001108027">
    <property type="component" value="Unassembled WGS sequence"/>
</dbReference>
<feature type="domain" description="AB hydrolase-1" evidence="2">
    <location>
        <begin position="7"/>
        <end position="245"/>
    </location>
</feature>
<accession>A0A9Q3UP03</accession>
<feature type="region of interest" description="Disordered" evidence="1">
    <location>
        <begin position="251"/>
        <end position="295"/>
    </location>
</feature>
<gene>
    <name evidence="3" type="ORF">LL252_15305</name>
</gene>
<protein>
    <submittedName>
        <fullName evidence="3">Alpha/beta hydrolase</fullName>
    </submittedName>
</protein>
<reference evidence="3" key="1">
    <citation type="submission" date="2021-10" db="EMBL/GenBank/DDBJ databases">
        <title>The diversity and Nitrogen Metabolism of Culturable Nitrate-Utilizing Bacteria Within the Oxygen Minimum Zone of the Changjiang (Yangtze River)Estuary.</title>
        <authorList>
            <person name="Zhang D."/>
            <person name="Zheng J."/>
            <person name="Liu S."/>
            <person name="He W."/>
        </authorList>
    </citation>
    <scope>NUCLEOTIDE SEQUENCE</scope>
    <source>
        <strain evidence="3">FXH-223</strain>
    </source>
</reference>
<comment type="caution">
    <text evidence="3">The sequence shown here is derived from an EMBL/GenBank/DDBJ whole genome shotgun (WGS) entry which is preliminary data.</text>
</comment>
<dbReference type="GO" id="GO:0016787">
    <property type="term" value="F:hydrolase activity"/>
    <property type="evidence" value="ECO:0007669"/>
    <property type="project" value="UniProtKB-KW"/>
</dbReference>
<evidence type="ECO:0000256" key="1">
    <source>
        <dbReference type="SAM" id="MobiDB-lite"/>
    </source>
</evidence>
<dbReference type="PANTHER" id="PTHR43194">
    <property type="entry name" value="HYDROLASE ALPHA/BETA FOLD FAMILY"/>
    <property type="match status" value="1"/>
</dbReference>
<dbReference type="InterPro" id="IPR029058">
    <property type="entry name" value="AB_hydrolase_fold"/>
</dbReference>
<dbReference type="RefSeq" id="WP_228234631.1">
    <property type="nucleotide sequence ID" value="NZ_JAJGNA010000025.1"/>
</dbReference>
<dbReference type="PANTHER" id="PTHR43194:SF5">
    <property type="entry name" value="PIMELOYL-[ACYL-CARRIER PROTEIN] METHYL ESTER ESTERASE"/>
    <property type="match status" value="1"/>
</dbReference>
<name>A0A9Q3UP03_9GAMM</name>
<dbReference type="Gene3D" id="3.40.50.1820">
    <property type="entry name" value="alpha/beta hydrolase"/>
    <property type="match status" value="1"/>
</dbReference>
<dbReference type="EMBL" id="JAJGNA010000025">
    <property type="protein sequence ID" value="MCC4309940.1"/>
    <property type="molecule type" value="Genomic_DNA"/>
</dbReference>
<feature type="compositionally biased region" description="Basic and acidic residues" evidence="1">
    <location>
        <begin position="256"/>
        <end position="285"/>
    </location>
</feature>
<dbReference type="AlphaFoldDB" id="A0A9Q3UP03"/>
<keyword evidence="4" id="KW-1185">Reference proteome</keyword>
<evidence type="ECO:0000313" key="3">
    <source>
        <dbReference type="EMBL" id="MCC4309940.1"/>
    </source>
</evidence>
<evidence type="ECO:0000259" key="2">
    <source>
        <dbReference type="Pfam" id="PF12697"/>
    </source>
</evidence>